<sequence length="363" mass="38601">MAGETPSRKRRLRLPGSPQTRKGGTSPAEGAQEAPDAAQAAPLPSLGVRDDERGPSASLEAVVADIEAITGVRGEPLPGQGAGPDTTPLPVERAEGDRGEARQGRLGAVRRLANPTRARLDKIKIDSDRIEAVRRGVARSVKDGVKRSGDSAKAGIGHLADRLIDLAPRIPVRDLATLRRQFPGLGPEEIADKLVLGAANASSTVGAGVGAAAMLPVPPAMPAELAAEITGVAAVELKLIAELHEVYGRRPQGRITQRSMAYLTSWSEERGIDPSKPTTVNAALGGQLKRELRQQITKRMVRNLPNLTPFMVGAAVGAVMNRRDTKKLAAHIRKDLRARQIPWEALGDLPPLEQPENPKELGF</sequence>
<feature type="region of interest" description="Disordered" evidence="1">
    <location>
        <begin position="72"/>
        <end position="103"/>
    </location>
</feature>
<evidence type="ECO:0000313" key="2">
    <source>
        <dbReference type="EMBL" id="MEU7073901.1"/>
    </source>
</evidence>
<comment type="caution">
    <text evidence="2">The sequence shown here is derived from an EMBL/GenBank/DDBJ whole genome shotgun (WGS) entry which is preliminary data.</text>
</comment>
<organism evidence="2 3">
    <name type="scientific">Streptomyces narbonensis</name>
    <dbReference type="NCBI Taxonomy" id="67333"/>
    <lineage>
        <taxon>Bacteria</taxon>
        <taxon>Bacillati</taxon>
        <taxon>Actinomycetota</taxon>
        <taxon>Actinomycetes</taxon>
        <taxon>Kitasatosporales</taxon>
        <taxon>Streptomycetaceae</taxon>
        <taxon>Streptomyces</taxon>
    </lineage>
</organism>
<gene>
    <name evidence="2" type="ORF">AB0A88_27665</name>
</gene>
<feature type="region of interest" description="Disordered" evidence="1">
    <location>
        <begin position="1"/>
        <end position="59"/>
    </location>
</feature>
<protein>
    <submittedName>
        <fullName evidence="2">Uncharacterized protein</fullName>
    </submittedName>
</protein>
<reference evidence="2 3" key="1">
    <citation type="submission" date="2024-06" db="EMBL/GenBank/DDBJ databases">
        <title>The Natural Products Discovery Center: Release of the First 8490 Sequenced Strains for Exploring Actinobacteria Biosynthetic Diversity.</title>
        <authorList>
            <person name="Kalkreuter E."/>
            <person name="Kautsar S.A."/>
            <person name="Yang D."/>
            <person name="Bader C.D."/>
            <person name="Teijaro C.N."/>
            <person name="Fluegel L."/>
            <person name="Davis C.M."/>
            <person name="Simpson J.R."/>
            <person name="Lauterbach L."/>
            <person name="Steele A.D."/>
            <person name="Gui C."/>
            <person name="Meng S."/>
            <person name="Li G."/>
            <person name="Viehrig K."/>
            <person name="Ye F."/>
            <person name="Su P."/>
            <person name="Kiefer A.F."/>
            <person name="Nichols A."/>
            <person name="Cepeda A.J."/>
            <person name="Yan W."/>
            <person name="Fan B."/>
            <person name="Jiang Y."/>
            <person name="Adhikari A."/>
            <person name="Zheng C.-J."/>
            <person name="Schuster L."/>
            <person name="Cowan T.M."/>
            <person name="Smanski M.J."/>
            <person name="Chevrette M.G."/>
            <person name="De Carvalho L.P.S."/>
            <person name="Shen B."/>
        </authorList>
    </citation>
    <scope>NUCLEOTIDE SEQUENCE [LARGE SCALE GENOMIC DNA]</scope>
    <source>
        <strain evidence="2 3">NPDC045974</strain>
    </source>
</reference>
<dbReference type="Proteomes" id="UP001551329">
    <property type="component" value="Unassembled WGS sequence"/>
</dbReference>
<dbReference type="EMBL" id="JBEZAE010000022">
    <property type="protein sequence ID" value="MEU7073901.1"/>
    <property type="molecule type" value="Genomic_DNA"/>
</dbReference>
<evidence type="ECO:0000256" key="1">
    <source>
        <dbReference type="SAM" id="MobiDB-lite"/>
    </source>
</evidence>
<evidence type="ECO:0000313" key="3">
    <source>
        <dbReference type="Proteomes" id="UP001551329"/>
    </source>
</evidence>
<proteinExistence type="predicted"/>
<dbReference type="RefSeq" id="WP_358476903.1">
    <property type="nucleotide sequence ID" value="NZ_JBEZAE010000022.1"/>
</dbReference>
<feature type="compositionally biased region" description="Low complexity" evidence="1">
    <location>
        <begin position="27"/>
        <end position="44"/>
    </location>
</feature>
<feature type="compositionally biased region" description="Basic and acidic residues" evidence="1">
    <location>
        <begin position="92"/>
        <end position="103"/>
    </location>
</feature>
<name>A0ABV3CGI1_9ACTN</name>
<accession>A0ABV3CGI1</accession>
<keyword evidence="3" id="KW-1185">Reference proteome</keyword>